<organism evidence="5 6">
    <name type="scientific">Triangularia verruculosa</name>
    <dbReference type="NCBI Taxonomy" id="2587418"/>
    <lineage>
        <taxon>Eukaryota</taxon>
        <taxon>Fungi</taxon>
        <taxon>Dikarya</taxon>
        <taxon>Ascomycota</taxon>
        <taxon>Pezizomycotina</taxon>
        <taxon>Sordariomycetes</taxon>
        <taxon>Sordariomycetidae</taxon>
        <taxon>Sordariales</taxon>
        <taxon>Podosporaceae</taxon>
        <taxon>Triangularia</taxon>
    </lineage>
</organism>
<dbReference type="PANTHER" id="PTHR21240:SF30">
    <property type="entry name" value="AMIDOHYDROLASE-RELATED DOMAIN-CONTAINING PROTEIN-RELATED"/>
    <property type="match status" value="1"/>
</dbReference>
<reference evidence="5" key="1">
    <citation type="journal article" date="2023" name="Mol. Phylogenet. Evol.">
        <title>Genome-scale phylogeny and comparative genomics of the fungal order Sordariales.</title>
        <authorList>
            <person name="Hensen N."/>
            <person name="Bonometti L."/>
            <person name="Westerberg I."/>
            <person name="Brannstrom I.O."/>
            <person name="Guillou S."/>
            <person name="Cros-Aarteil S."/>
            <person name="Calhoun S."/>
            <person name="Haridas S."/>
            <person name="Kuo A."/>
            <person name="Mondo S."/>
            <person name="Pangilinan J."/>
            <person name="Riley R."/>
            <person name="LaButti K."/>
            <person name="Andreopoulos B."/>
            <person name="Lipzen A."/>
            <person name="Chen C."/>
            <person name="Yan M."/>
            <person name="Daum C."/>
            <person name="Ng V."/>
            <person name="Clum A."/>
            <person name="Steindorff A."/>
            <person name="Ohm R.A."/>
            <person name="Martin F."/>
            <person name="Silar P."/>
            <person name="Natvig D.O."/>
            <person name="Lalanne C."/>
            <person name="Gautier V."/>
            <person name="Ament-Velasquez S.L."/>
            <person name="Kruys A."/>
            <person name="Hutchinson M.I."/>
            <person name="Powell A.J."/>
            <person name="Barry K."/>
            <person name="Miller A.N."/>
            <person name="Grigoriev I.V."/>
            <person name="Debuchy R."/>
            <person name="Gladieux P."/>
            <person name="Hiltunen Thoren M."/>
            <person name="Johannesson H."/>
        </authorList>
    </citation>
    <scope>NUCLEOTIDE SEQUENCE</scope>
    <source>
        <strain evidence="5">CBS 315.58</strain>
    </source>
</reference>
<evidence type="ECO:0000259" key="4">
    <source>
        <dbReference type="Pfam" id="PF04909"/>
    </source>
</evidence>
<dbReference type="AlphaFoldDB" id="A0AAN7ART0"/>
<dbReference type="Proteomes" id="UP001303160">
    <property type="component" value="Unassembled WGS sequence"/>
</dbReference>
<evidence type="ECO:0000313" key="5">
    <source>
        <dbReference type="EMBL" id="KAK4196749.1"/>
    </source>
</evidence>
<sequence length="191" mass="21435">MALPAEAASQLKMCVNKYGFVGALIDPYAVQPSGNKYRFYEGREYVVFWHAVQDLNVPVYLHPSFPSLDDVFTPGELYPQEDSVATSAGLATAGWDWHPRTGLSSLRLCAGGVFDRFPELQIVLGHMREMVPFYLWRSDVVPEEVMYAVDYPFGGNAAGTAFMKELCKRKLVSEKEFRGIASENAKKLLRL</sequence>
<keyword evidence="2 3" id="KW-0456">Lyase</keyword>
<protein>
    <recommendedName>
        <fullName evidence="4">Amidohydrolase-related domain-containing protein</fullName>
    </recommendedName>
</protein>
<reference evidence="5" key="2">
    <citation type="submission" date="2023-05" db="EMBL/GenBank/DDBJ databases">
        <authorList>
            <consortium name="Lawrence Berkeley National Laboratory"/>
            <person name="Steindorff A."/>
            <person name="Hensen N."/>
            <person name="Bonometti L."/>
            <person name="Westerberg I."/>
            <person name="Brannstrom I.O."/>
            <person name="Guillou S."/>
            <person name="Cros-Aarteil S."/>
            <person name="Calhoun S."/>
            <person name="Haridas S."/>
            <person name="Kuo A."/>
            <person name="Mondo S."/>
            <person name="Pangilinan J."/>
            <person name="Riley R."/>
            <person name="Labutti K."/>
            <person name="Andreopoulos B."/>
            <person name="Lipzen A."/>
            <person name="Chen C."/>
            <person name="Yanf M."/>
            <person name="Daum C."/>
            <person name="Ng V."/>
            <person name="Clum A."/>
            <person name="Ohm R."/>
            <person name="Martin F."/>
            <person name="Silar P."/>
            <person name="Natvig D."/>
            <person name="Lalanne C."/>
            <person name="Gautier V."/>
            <person name="Ament-Velasquez S.L."/>
            <person name="Kruys A."/>
            <person name="Hutchinson M.I."/>
            <person name="Powell A.J."/>
            <person name="Barry K."/>
            <person name="Miller A.N."/>
            <person name="Grigoriev I.V."/>
            <person name="Debuchy R."/>
            <person name="Gladieux P."/>
            <person name="Thoren M.H."/>
            <person name="Johannesson H."/>
        </authorList>
    </citation>
    <scope>NUCLEOTIDE SEQUENCE</scope>
    <source>
        <strain evidence="5">CBS 315.58</strain>
    </source>
</reference>
<accession>A0AAN7ART0</accession>
<dbReference type="EMBL" id="MU863977">
    <property type="protein sequence ID" value="KAK4196749.1"/>
    <property type="molecule type" value="Genomic_DNA"/>
</dbReference>
<name>A0AAN7ART0_9PEZI</name>
<dbReference type="GO" id="GO:0019748">
    <property type="term" value="P:secondary metabolic process"/>
    <property type="evidence" value="ECO:0007669"/>
    <property type="project" value="TreeGrafter"/>
</dbReference>
<keyword evidence="1 3" id="KW-0210">Decarboxylase</keyword>
<dbReference type="InterPro" id="IPR006680">
    <property type="entry name" value="Amidohydro-rel"/>
</dbReference>
<dbReference type="InterPro" id="IPR032466">
    <property type="entry name" value="Metal_Hydrolase"/>
</dbReference>
<keyword evidence="6" id="KW-1185">Reference proteome</keyword>
<dbReference type="GO" id="GO:0016787">
    <property type="term" value="F:hydrolase activity"/>
    <property type="evidence" value="ECO:0007669"/>
    <property type="project" value="InterPro"/>
</dbReference>
<evidence type="ECO:0000256" key="3">
    <source>
        <dbReference type="RuleBase" id="RU366045"/>
    </source>
</evidence>
<dbReference type="Pfam" id="PF04909">
    <property type="entry name" value="Amidohydro_2"/>
    <property type="match status" value="1"/>
</dbReference>
<comment type="caution">
    <text evidence="5">The sequence shown here is derived from an EMBL/GenBank/DDBJ whole genome shotgun (WGS) entry which is preliminary data.</text>
</comment>
<evidence type="ECO:0000256" key="1">
    <source>
        <dbReference type="ARBA" id="ARBA00022793"/>
    </source>
</evidence>
<comment type="similarity">
    <text evidence="3">Belongs to the metallo-dependent hydrolases superfamily.</text>
</comment>
<proteinExistence type="inferred from homology"/>
<evidence type="ECO:0000256" key="2">
    <source>
        <dbReference type="ARBA" id="ARBA00023239"/>
    </source>
</evidence>
<dbReference type="SUPFAM" id="SSF51556">
    <property type="entry name" value="Metallo-dependent hydrolases"/>
    <property type="match status" value="1"/>
</dbReference>
<dbReference type="InterPro" id="IPR032465">
    <property type="entry name" value="ACMSD"/>
</dbReference>
<evidence type="ECO:0000313" key="6">
    <source>
        <dbReference type="Proteomes" id="UP001303160"/>
    </source>
</evidence>
<dbReference type="PANTHER" id="PTHR21240">
    <property type="entry name" value="2-AMINO-3-CARBOXYLMUCONATE-6-SEMIALDEHYDE DECARBOXYLASE"/>
    <property type="match status" value="1"/>
</dbReference>
<dbReference type="Gene3D" id="3.20.20.140">
    <property type="entry name" value="Metal-dependent hydrolases"/>
    <property type="match status" value="2"/>
</dbReference>
<feature type="domain" description="Amidohydrolase-related" evidence="4">
    <location>
        <begin position="4"/>
        <end position="129"/>
    </location>
</feature>
<dbReference type="GO" id="GO:0005829">
    <property type="term" value="C:cytosol"/>
    <property type="evidence" value="ECO:0007669"/>
    <property type="project" value="TreeGrafter"/>
</dbReference>
<dbReference type="GO" id="GO:0016831">
    <property type="term" value="F:carboxy-lyase activity"/>
    <property type="evidence" value="ECO:0007669"/>
    <property type="project" value="UniProtKB-KW"/>
</dbReference>
<gene>
    <name evidence="5" type="ORF">QBC40DRAFT_342481</name>
</gene>